<dbReference type="GO" id="GO:0017148">
    <property type="term" value="P:negative regulation of translation"/>
    <property type="evidence" value="ECO:0007669"/>
    <property type="project" value="TreeGrafter"/>
</dbReference>
<dbReference type="Pfam" id="PF00572">
    <property type="entry name" value="Ribosomal_L13"/>
    <property type="match status" value="1"/>
</dbReference>
<evidence type="ECO:0000256" key="4">
    <source>
        <dbReference type="HAMAP-Rule" id="MF_01366"/>
    </source>
</evidence>
<evidence type="ECO:0000256" key="3">
    <source>
        <dbReference type="ARBA" id="ARBA00023274"/>
    </source>
</evidence>
<dbReference type="EMBL" id="MEZX01000002">
    <property type="protein sequence ID" value="OGD64888.1"/>
    <property type="molecule type" value="Genomic_DNA"/>
</dbReference>
<proteinExistence type="inferred from homology"/>
<comment type="similarity">
    <text evidence="1 4">Belongs to the universal ribosomal protein uL13 family.</text>
</comment>
<name>A0A1F5EBU6_9BACT</name>
<dbReference type="InterPro" id="IPR005822">
    <property type="entry name" value="Ribosomal_uL13"/>
</dbReference>
<dbReference type="GO" id="GO:0003735">
    <property type="term" value="F:structural constituent of ribosome"/>
    <property type="evidence" value="ECO:0007669"/>
    <property type="project" value="InterPro"/>
</dbReference>
<dbReference type="PIRSF" id="PIRSF002181">
    <property type="entry name" value="Ribosomal_L13"/>
    <property type="match status" value="1"/>
</dbReference>
<dbReference type="HAMAP" id="MF_01366">
    <property type="entry name" value="Ribosomal_uL13"/>
    <property type="match status" value="1"/>
</dbReference>
<comment type="caution">
    <text evidence="5">The sequence shown here is derived from an EMBL/GenBank/DDBJ whole genome shotgun (WGS) entry which is preliminary data.</text>
</comment>
<dbReference type="GO" id="GO:0006412">
    <property type="term" value="P:translation"/>
    <property type="evidence" value="ECO:0007669"/>
    <property type="project" value="UniProtKB-UniRule"/>
</dbReference>
<dbReference type="NCBIfam" id="TIGR01066">
    <property type="entry name" value="rplM_bact"/>
    <property type="match status" value="1"/>
</dbReference>
<dbReference type="CDD" id="cd00392">
    <property type="entry name" value="Ribosomal_L13"/>
    <property type="match status" value="1"/>
</dbReference>
<accession>A0A1F5EBU6</accession>
<dbReference type="GO" id="GO:0022625">
    <property type="term" value="C:cytosolic large ribosomal subunit"/>
    <property type="evidence" value="ECO:0007669"/>
    <property type="project" value="TreeGrafter"/>
</dbReference>
<dbReference type="Proteomes" id="UP000177481">
    <property type="component" value="Unassembled WGS sequence"/>
</dbReference>
<dbReference type="PANTHER" id="PTHR11545:SF2">
    <property type="entry name" value="LARGE RIBOSOMAL SUBUNIT PROTEIN UL13M"/>
    <property type="match status" value="1"/>
</dbReference>
<dbReference type="SUPFAM" id="SSF52161">
    <property type="entry name" value="Ribosomal protein L13"/>
    <property type="match status" value="1"/>
</dbReference>
<reference evidence="5 6" key="1">
    <citation type="journal article" date="2016" name="Nat. Commun.">
        <title>Thousands of microbial genomes shed light on interconnected biogeochemical processes in an aquifer system.</title>
        <authorList>
            <person name="Anantharaman K."/>
            <person name="Brown C.T."/>
            <person name="Hug L.A."/>
            <person name="Sharon I."/>
            <person name="Castelle C.J."/>
            <person name="Probst A.J."/>
            <person name="Thomas B.C."/>
            <person name="Singh A."/>
            <person name="Wilkins M.J."/>
            <person name="Karaoz U."/>
            <person name="Brodie E.L."/>
            <person name="Williams K.H."/>
            <person name="Hubbard S.S."/>
            <person name="Banfield J.F."/>
        </authorList>
    </citation>
    <scope>NUCLEOTIDE SEQUENCE [LARGE SCALE GENOMIC DNA]</scope>
</reference>
<dbReference type="GO" id="GO:0003729">
    <property type="term" value="F:mRNA binding"/>
    <property type="evidence" value="ECO:0007669"/>
    <property type="project" value="TreeGrafter"/>
</dbReference>
<dbReference type="Gene3D" id="3.90.1180.10">
    <property type="entry name" value="Ribosomal protein L13"/>
    <property type="match status" value="1"/>
</dbReference>
<dbReference type="PANTHER" id="PTHR11545">
    <property type="entry name" value="RIBOSOMAL PROTEIN L13"/>
    <property type="match status" value="1"/>
</dbReference>
<evidence type="ECO:0000256" key="2">
    <source>
        <dbReference type="ARBA" id="ARBA00022980"/>
    </source>
</evidence>
<dbReference type="InterPro" id="IPR005823">
    <property type="entry name" value="Ribosomal_uL13_bac-type"/>
</dbReference>
<dbReference type="InterPro" id="IPR036899">
    <property type="entry name" value="Ribosomal_uL13_sf"/>
</dbReference>
<evidence type="ECO:0000313" key="6">
    <source>
        <dbReference type="Proteomes" id="UP000177481"/>
    </source>
</evidence>
<keyword evidence="3 4" id="KW-0687">Ribonucleoprotein</keyword>
<comment type="function">
    <text evidence="4">This protein is one of the early assembly proteins of the 50S ribosomal subunit, although it is not seen to bind rRNA by itself. It is important during the early stages of 50S assembly.</text>
</comment>
<dbReference type="AlphaFoldDB" id="A0A1F5EBU6"/>
<gene>
    <name evidence="4" type="primary">rplM</name>
    <name evidence="5" type="ORF">A3A71_02485</name>
</gene>
<evidence type="ECO:0000256" key="1">
    <source>
        <dbReference type="ARBA" id="ARBA00006227"/>
    </source>
</evidence>
<dbReference type="STRING" id="1797471.A3A71_02485"/>
<keyword evidence="2 4" id="KW-0689">Ribosomal protein</keyword>
<sequence>MTTIERQTHKLDATDQILGRLATKIATLLRGRHKSSFVYHQDCGDAVIIANAKAIKVTGKKLAQKTYYRHSGYPGNLKEITLETMLEKHPDRVITLAVRNMLPKNRLRQHWMKRLTFKNDSNG</sequence>
<comment type="subunit">
    <text evidence="4">Part of the 50S ribosomal subunit.</text>
</comment>
<evidence type="ECO:0000313" key="5">
    <source>
        <dbReference type="EMBL" id="OGD64888.1"/>
    </source>
</evidence>
<protein>
    <recommendedName>
        <fullName evidence="4">Large ribosomal subunit protein uL13</fullName>
    </recommendedName>
</protein>
<organism evidence="5 6">
    <name type="scientific">Candidatus Berkelbacteria bacterium RIFCSPLOWO2_01_FULL_50_28</name>
    <dbReference type="NCBI Taxonomy" id="1797471"/>
    <lineage>
        <taxon>Bacteria</taxon>
        <taxon>Candidatus Berkelbacteria</taxon>
    </lineage>
</organism>